<keyword evidence="3" id="KW-0408">Iron</keyword>
<sequence length="138" mass="16128">MPIQWREQFNVGTDLIDSDHQYLLEIINKAERSLLTDNFHQLTALLDELARYGKMHFEREEIIARAPGYPIAGQLRVSHGQPVAKLAEFCHGLDTVWTQDSIAAFTSFLRDWLLNHVIKEDMLMKPWLTKHSLRFDPR</sequence>
<keyword evidence="2" id="KW-0479">Metal-binding</keyword>
<feature type="domain" description="Hemerythrin-like" evidence="4">
    <location>
        <begin position="12"/>
        <end position="128"/>
    </location>
</feature>
<evidence type="ECO:0000256" key="3">
    <source>
        <dbReference type="ARBA" id="ARBA00023004"/>
    </source>
</evidence>
<organism evidence="5 6">
    <name type="scientific">Rhodoferax antarcticus ANT.BR</name>
    <dbReference type="NCBI Taxonomy" id="1111071"/>
    <lineage>
        <taxon>Bacteria</taxon>
        <taxon>Pseudomonadati</taxon>
        <taxon>Pseudomonadota</taxon>
        <taxon>Betaproteobacteria</taxon>
        <taxon>Burkholderiales</taxon>
        <taxon>Comamonadaceae</taxon>
        <taxon>Rhodoferax</taxon>
    </lineage>
</organism>
<evidence type="ECO:0000313" key="6">
    <source>
        <dbReference type="Proteomes" id="UP000185911"/>
    </source>
</evidence>
<dbReference type="AlphaFoldDB" id="A0A1Q8YET3"/>
<dbReference type="InterPro" id="IPR012312">
    <property type="entry name" value="Hemerythrin-like"/>
</dbReference>
<dbReference type="Gene3D" id="1.20.120.50">
    <property type="entry name" value="Hemerythrin-like"/>
    <property type="match status" value="1"/>
</dbReference>
<dbReference type="SUPFAM" id="SSF47188">
    <property type="entry name" value="Hemerythrin-like"/>
    <property type="match status" value="1"/>
</dbReference>
<comment type="similarity">
    <text evidence="1">Belongs to the hemerythrin family.</text>
</comment>
<proteinExistence type="inferred from homology"/>
<dbReference type="STRING" id="81479.RA876_08000"/>
<comment type="caution">
    <text evidence="5">The sequence shown here is derived from an EMBL/GenBank/DDBJ whole genome shotgun (WGS) entry which is preliminary data.</text>
</comment>
<gene>
    <name evidence="5" type="ORF">BLL52_2784</name>
</gene>
<evidence type="ECO:0000256" key="1">
    <source>
        <dbReference type="ARBA" id="ARBA00010587"/>
    </source>
</evidence>
<name>A0A1Q8YET3_9BURK</name>
<dbReference type="GO" id="GO:0046872">
    <property type="term" value="F:metal ion binding"/>
    <property type="evidence" value="ECO:0007669"/>
    <property type="project" value="UniProtKB-KW"/>
</dbReference>
<dbReference type="EMBL" id="MSYM01000013">
    <property type="protein sequence ID" value="OLP06548.1"/>
    <property type="molecule type" value="Genomic_DNA"/>
</dbReference>
<dbReference type="InterPro" id="IPR035938">
    <property type="entry name" value="Hemerythrin-like_sf"/>
</dbReference>
<dbReference type="CDD" id="cd12107">
    <property type="entry name" value="Hemerythrin"/>
    <property type="match status" value="1"/>
</dbReference>
<dbReference type="PANTHER" id="PTHR37164">
    <property type="entry name" value="BACTERIOHEMERYTHRIN"/>
    <property type="match status" value="1"/>
</dbReference>
<dbReference type="NCBIfam" id="TIGR02481">
    <property type="entry name" value="hemeryth_dom"/>
    <property type="match status" value="1"/>
</dbReference>
<dbReference type="RefSeq" id="WP_075586965.1">
    <property type="nucleotide sequence ID" value="NZ_MSYM01000013.1"/>
</dbReference>
<protein>
    <submittedName>
        <fullName evidence="5">Hemerythrin-like metal-binding domain protein</fullName>
    </submittedName>
</protein>
<keyword evidence="6" id="KW-1185">Reference proteome</keyword>
<accession>A0A1Q8YET3</accession>
<dbReference type="InterPro" id="IPR050669">
    <property type="entry name" value="Hemerythrin"/>
</dbReference>
<dbReference type="InterPro" id="IPR012827">
    <property type="entry name" value="Hemerythrin_metal-bd"/>
</dbReference>
<dbReference type="PANTHER" id="PTHR37164:SF1">
    <property type="entry name" value="BACTERIOHEMERYTHRIN"/>
    <property type="match status" value="1"/>
</dbReference>
<evidence type="ECO:0000313" key="5">
    <source>
        <dbReference type="EMBL" id="OLP06548.1"/>
    </source>
</evidence>
<reference evidence="5 6" key="1">
    <citation type="submission" date="2017-01" db="EMBL/GenBank/DDBJ databases">
        <title>Genome sequence of Rhodoferax antarcticus ANT.BR, a psychrophilic purple nonsulfur bacterium from an Antarctic microbial mat.</title>
        <authorList>
            <person name="Baker J."/>
            <person name="Riester C."/>
            <person name="Skinner B."/>
            <person name="Newell A."/>
            <person name="Swingley W."/>
            <person name="Madigan M."/>
            <person name="Jung D."/>
            <person name="Asao M."/>
            <person name="Chen M."/>
            <person name="Loughlin P."/>
            <person name="Pan H."/>
            <person name="Lin S."/>
            <person name="Li N."/>
            <person name="Shaw J."/>
            <person name="Prado M."/>
            <person name="Sherman C."/>
            <person name="Li X."/>
            <person name="Tang J."/>
            <person name="Blankenship R."/>
            <person name="Zhao T."/>
            <person name="Touchman J."/>
            <person name="Sattley M."/>
        </authorList>
    </citation>
    <scope>NUCLEOTIDE SEQUENCE [LARGE SCALE GENOMIC DNA]</scope>
    <source>
        <strain evidence="5 6">ANT.BR</strain>
    </source>
</reference>
<dbReference type="Pfam" id="PF01814">
    <property type="entry name" value="Hemerythrin"/>
    <property type="match status" value="1"/>
</dbReference>
<evidence type="ECO:0000256" key="2">
    <source>
        <dbReference type="ARBA" id="ARBA00022723"/>
    </source>
</evidence>
<evidence type="ECO:0000259" key="4">
    <source>
        <dbReference type="Pfam" id="PF01814"/>
    </source>
</evidence>
<dbReference type="Proteomes" id="UP000185911">
    <property type="component" value="Unassembled WGS sequence"/>
</dbReference>